<dbReference type="EMBL" id="HBHR01006107">
    <property type="protein sequence ID" value="CAD9860472.1"/>
    <property type="molecule type" value="Transcribed_RNA"/>
</dbReference>
<dbReference type="InterPro" id="IPR039417">
    <property type="entry name" value="Peptidase_C1A_papain-like"/>
</dbReference>
<evidence type="ECO:0008006" key="8">
    <source>
        <dbReference type="Google" id="ProtNLM"/>
    </source>
</evidence>
<organism evidence="7">
    <name type="scientific">Fibrocapsa japonica</name>
    <dbReference type="NCBI Taxonomy" id="94617"/>
    <lineage>
        <taxon>Eukaryota</taxon>
        <taxon>Sar</taxon>
        <taxon>Stramenopiles</taxon>
        <taxon>Ochrophyta</taxon>
        <taxon>Raphidophyceae</taxon>
        <taxon>Chattonellales</taxon>
        <taxon>Chattonellaceae</taxon>
        <taxon>Fibrocapsa</taxon>
    </lineage>
</organism>
<gene>
    <name evidence="7" type="ORF">FJAP1339_LOCUS2993</name>
</gene>
<evidence type="ECO:0000313" key="7">
    <source>
        <dbReference type="EMBL" id="CAD9860472.1"/>
    </source>
</evidence>
<evidence type="ECO:0000256" key="3">
    <source>
        <dbReference type="SAM" id="MobiDB-lite"/>
    </source>
</evidence>
<feature type="compositionally biased region" description="Polar residues" evidence="3">
    <location>
        <begin position="1"/>
        <end position="12"/>
    </location>
</feature>
<dbReference type="InterPro" id="IPR000668">
    <property type="entry name" value="Peptidase_C1A_C"/>
</dbReference>
<dbReference type="GO" id="GO:0006508">
    <property type="term" value="P:proteolysis"/>
    <property type="evidence" value="ECO:0007669"/>
    <property type="project" value="InterPro"/>
</dbReference>
<dbReference type="SUPFAM" id="SSF54001">
    <property type="entry name" value="Cysteine proteinases"/>
    <property type="match status" value="1"/>
</dbReference>
<dbReference type="GO" id="GO:0008234">
    <property type="term" value="F:cysteine-type peptidase activity"/>
    <property type="evidence" value="ECO:0007669"/>
    <property type="project" value="InterPro"/>
</dbReference>
<feature type="domain" description="Peptidase C1A papain C-terminal" evidence="5">
    <location>
        <begin position="248"/>
        <end position="464"/>
    </location>
</feature>
<dbReference type="InterPro" id="IPR038765">
    <property type="entry name" value="Papain-like_cys_pep_sf"/>
</dbReference>
<dbReference type="Pfam" id="PF00112">
    <property type="entry name" value="Peptidase_C1"/>
    <property type="match status" value="1"/>
</dbReference>
<dbReference type="SMART" id="SM00848">
    <property type="entry name" value="Inhibitor_I29"/>
    <property type="match status" value="1"/>
</dbReference>
<dbReference type="InterPro" id="IPR013201">
    <property type="entry name" value="Prot_inhib_I29"/>
</dbReference>
<feature type="transmembrane region" description="Helical" evidence="4">
    <location>
        <begin position="62"/>
        <end position="81"/>
    </location>
</feature>
<comment type="similarity">
    <text evidence="1">Belongs to the peptidase C1 family.</text>
</comment>
<keyword evidence="2" id="KW-0865">Zymogen</keyword>
<evidence type="ECO:0000259" key="6">
    <source>
        <dbReference type="SMART" id="SM00848"/>
    </source>
</evidence>
<evidence type="ECO:0000259" key="5">
    <source>
        <dbReference type="SMART" id="SM00645"/>
    </source>
</evidence>
<dbReference type="Gene3D" id="3.90.70.10">
    <property type="entry name" value="Cysteine proteinases"/>
    <property type="match status" value="1"/>
</dbReference>
<dbReference type="PROSITE" id="PS00639">
    <property type="entry name" value="THIOL_PROTEASE_HIS"/>
    <property type="match status" value="1"/>
</dbReference>
<feature type="domain" description="Cathepsin propeptide inhibitor" evidence="6">
    <location>
        <begin position="123"/>
        <end position="178"/>
    </location>
</feature>
<keyword evidence="4" id="KW-1133">Transmembrane helix</keyword>
<dbReference type="CDD" id="cd02248">
    <property type="entry name" value="Peptidase_C1A"/>
    <property type="match status" value="1"/>
</dbReference>
<protein>
    <recommendedName>
        <fullName evidence="8">Peptidase C1A papain C-terminal domain-containing protein</fullName>
    </recommendedName>
</protein>
<dbReference type="SMART" id="SM00645">
    <property type="entry name" value="Pept_C1"/>
    <property type="match status" value="1"/>
</dbReference>
<proteinExistence type="inferred from homology"/>
<evidence type="ECO:0000256" key="4">
    <source>
        <dbReference type="SAM" id="Phobius"/>
    </source>
</evidence>
<sequence length="465" mass="52080">MAASGYNYQTLENTEDEPILEGVDQQPPAPQNFRSIDGRDKWYSAGANVINKIIAYARQKPLHATIAGLVLLFTATFISGIHKSSQVSSVFNIATGGDSSSVDKTVEATNFGSLGEKEQQALFRSFKSKYGKSYGESEERERFDIFVENIKQIDELNSKRKGPQYGITKFADLNGKERYWMKGYVDDEDFEFIGALKEFWSPSLDALDYYGAPDMFFAQLSGYTEYTSEMCGACGRFPDMENVEKDNLPLAFDWRTYGAVTPVEDQQKCAADWAFAVADNIASAWYLSRRNHKLATLSAQYLLSCNYMMYNCMGGWFSGAFSYIHDLGIFSADFYPYSSEDGEADFCLGDKLAGARPAAQITSWTKVPLVDEDLKVALMKNGPLVVGVNARYLEHYTRGIDSGMYCAHDGLNHAMLLVGWGVENGRKYWILKNNWGTNWGEEGYYRIEMGKNACGVSQMVMTAFA</sequence>
<dbReference type="PANTHER" id="PTHR12411">
    <property type="entry name" value="CYSTEINE PROTEASE FAMILY C1-RELATED"/>
    <property type="match status" value="1"/>
</dbReference>
<dbReference type="InterPro" id="IPR013128">
    <property type="entry name" value="Peptidase_C1A"/>
</dbReference>
<keyword evidence="4" id="KW-0812">Transmembrane</keyword>
<accession>A0A7S2UVH1</accession>
<dbReference type="AlphaFoldDB" id="A0A7S2UVH1"/>
<name>A0A7S2UVH1_9STRA</name>
<dbReference type="InterPro" id="IPR025660">
    <property type="entry name" value="Pept_his_AS"/>
</dbReference>
<dbReference type="Gene3D" id="1.10.287.2250">
    <property type="match status" value="1"/>
</dbReference>
<evidence type="ECO:0000256" key="1">
    <source>
        <dbReference type="ARBA" id="ARBA00008455"/>
    </source>
</evidence>
<feature type="region of interest" description="Disordered" evidence="3">
    <location>
        <begin position="1"/>
        <end position="30"/>
    </location>
</feature>
<reference evidence="7" key="1">
    <citation type="submission" date="2021-01" db="EMBL/GenBank/DDBJ databases">
        <authorList>
            <person name="Corre E."/>
            <person name="Pelletier E."/>
            <person name="Niang G."/>
            <person name="Scheremetjew M."/>
            <person name="Finn R."/>
            <person name="Kale V."/>
            <person name="Holt S."/>
            <person name="Cochrane G."/>
            <person name="Meng A."/>
            <person name="Brown T."/>
            <person name="Cohen L."/>
        </authorList>
    </citation>
    <scope>NUCLEOTIDE SEQUENCE</scope>
    <source>
        <strain evidence="7">CCMP1661</strain>
    </source>
</reference>
<evidence type="ECO:0000256" key="2">
    <source>
        <dbReference type="ARBA" id="ARBA00023145"/>
    </source>
</evidence>
<dbReference type="Pfam" id="PF08246">
    <property type="entry name" value="Inhibitor_I29"/>
    <property type="match status" value="1"/>
</dbReference>
<keyword evidence="4" id="KW-0472">Membrane</keyword>